<dbReference type="InterPro" id="IPR032710">
    <property type="entry name" value="NTF2-like_dom_sf"/>
</dbReference>
<gene>
    <name evidence="2" type="ORF">UFOPK3181_00029</name>
</gene>
<reference evidence="2" key="1">
    <citation type="submission" date="2020-05" db="EMBL/GenBank/DDBJ databases">
        <authorList>
            <person name="Chiriac C."/>
            <person name="Salcher M."/>
            <person name="Ghai R."/>
            <person name="Kavagutti S V."/>
        </authorList>
    </citation>
    <scope>NUCLEOTIDE SEQUENCE</scope>
</reference>
<proteinExistence type="predicted"/>
<accession>A0A6J6Z8U3</accession>
<dbReference type="InterPro" id="IPR037401">
    <property type="entry name" value="SnoaL-like"/>
</dbReference>
<dbReference type="AlphaFoldDB" id="A0A6J6Z8U3"/>
<dbReference type="SUPFAM" id="SSF54427">
    <property type="entry name" value="NTF2-like"/>
    <property type="match status" value="1"/>
</dbReference>
<dbReference type="Pfam" id="PF13577">
    <property type="entry name" value="SnoaL_4"/>
    <property type="match status" value="1"/>
</dbReference>
<evidence type="ECO:0000313" key="2">
    <source>
        <dbReference type="EMBL" id="CAB4818112.1"/>
    </source>
</evidence>
<protein>
    <submittedName>
        <fullName evidence="2">Unannotated protein</fullName>
    </submittedName>
</protein>
<name>A0A6J6Z8U3_9ZZZZ</name>
<organism evidence="2">
    <name type="scientific">freshwater metagenome</name>
    <dbReference type="NCBI Taxonomy" id="449393"/>
    <lineage>
        <taxon>unclassified sequences</taxon>
        <taxon>metagenomes</taxon>
        <taxon>ecological metagenomes</taxon>
    </lineage>
</organism>
<evidence type="ECO:0000259" key="1">
    <source>
        <dbReference type="Pfam" id="PF13577"/>
    </source>
</evidence>
<dbReference type="Gene3D" id="3.10.450.50">
    <property type="match status" value="1"/>
</dbReference>
<feature type="domain" description="SnoaL-like" evidence="1">
    <location>
        <begin position="4"/>
        <end position="127"/>
    </location>
</feature>
<dbReference type="CDD" id="cd00531">
    <property type="entry name" value="NTF2_like"/>
    <property type="match status" value="1"/>
</dbReference>
<sequence>MEKCEDRVSIEDLVKKYCLYFDTNQPEKIIELFTEDVLIDYGPEVPPLKSKAAALAMFTGGLDNLFAQTSHHLSNFILDFDSPESAHSTSYVYAWHRYQHKPEIGYLWGHYHHKFTYELGVWKISELKLFAVHIENFHREKMHPVARH</sequence>
<dbReference type="EMBL" id="CAFABG010000001">
    <property type="protein sequence ID" value="CAB4818112.1"/>
    <property type="molecule type" value="Genomic_DNA"/>
</dbReference>